<reference evidence="7 8" key="1">
    <citation type="submission" date="2021-05" db="EMBL/GenBank/DDBJ databases">
        <authorList>
            <person name="Zahm M."/>
            <person name="Klopp C."/>
            <person name="Cabau C."/>
            <person name="Kuhl H."/>
            <person name="Suciu R."/>
            <person name="Ciorpac M."/>
            <person name="Holostenco D."/>
            <person name="Gessner J."/>
            <person name="Wuertz S."/>
            <person name="Hohne C."/>
            <person name="Stock M."/>
            <person name="Gislard M."/>
            <person name="Lluch J."/>
            <person name="Milhes M."/>
            <person name="Lampietro C."/>
            <person name="Lopez Roques C."/>
            <person name="Donnadieu C."/>
            <person name="Du K."/>
            <person name="Schartl M."/>
            <person name="Guiguen Y."/>
        </authorList>
    </citation>
    <scope>NUCLEOTIDE SEQUENCE [LARGE SCALE GENOMIC DNA]</scope>
    <source>
        <strain evidence="7">Hh-F2</strain>
        <tissue evidence="7">Blood</tissue>
    </source>
</reference>
<proteinExistence type="inferred from homology"/>
<feature type="transmembrane region" description="Helical" evidence="6">
    <location>
        <begin position="106"/>
        <end position="128"/>
    </location>
</feature>
<gene>
    <name evidence="7" type="ORF">HHUSO_G28984</name>
</gene>
<dbReference type="EMBL" id="JAHFZB010000030">
    <property type="protein sequence ID" value="KAK6471980.1"/>
    <property type="molecule type" value="Genomic_DNA"/>
</dbReference>
<dbReference type="Pfam" id="PF00335">
    <property type="entry name" value="Tetraspanin"/>
    <property type="match status" value="1"/>
</dbReference>
<dbReference type="SUPFAM" id="SSF48652">
    <property type="entry name" value="Tetraspanin"/>
    <property type="match status" value="1"/>
</dbReference>
<name>A0ABR0YHK2_HUSHU</name>
<dbReference type="Gene3D" id="1.10.1450.10">
    <property type="entry name" value="Tetraspanin"/>
    <property type="match status" value="1"/>
</dbReference>
<evidence type="ECO:0000256" key="6">
    <source>
        <dbReference type="RuleBase" id="RU361218"/>
    </source>
</evidence>
<comment type="subcellular location">
    <subcellularLocation>
        <location evidence="1 6">Membrane</location>
        <topology evidence="1 6">Multi-pass membrane protein</topology>
    </subcellularLocation>
</comment>
<evidence type="ECO:0000256" key="1">
    <source>
        <dbReference type="ARBA" id="ARBA00004141"/>
    </source>
</evidence>
<organism evidence="7 8">
    <name type="scientific">Huso huso</name>
    <name type="common">Beluga</name>
    <name type="synonym">Acipenser huso</name>
    <dbReference type="NCBI Taxonomy" id="61971"/>
    <lineage>
        <taxon>Eukaryota</taxon>
        <taxon>Metazoa</taxon>
        <taxon>Chordata</taxon>
        <taxon>Craniata</taxon>
        <taxon>Vertebrata</taxon>
        <taxon>Euteleostomi</taxon>
        <taxon>Actinopterygii</taxon>
        <taxon>Chondrostei</taxon>
        <taxon>Acipenseriformes</taxon>
        <taxon>Acipenseridae</taxon>
        <taxon>Huso</taxon>
    </lineage>
</organism>
<dbReference type="PANTHER" id="PTHR19282:SF39">
    <property type="entry name" value="LEUKOCYTE SURFACE ANTIGEN CD53"/>
    <property type="match status" value="1"/>
</dbReference>
<dbReference type="PRINTS" id="PR00259">
    <property type="entry name" value="TMFOUR"/>
</dbReference>
<evidence type="ECO:0000256" key="4">
    <source>
        <dbReference type="ARBA" id="ARBA00022989"/>
    </source>
</evidence>
<evidence type="ECO:0000256" key="5">
    <source>
        <dbReference type="ARBA" id="ARBA00023136"/>
    </source>
</evidence>
<dbReference type="Proteomes" id="UP001369086">
    <property type="component" value="Unassembled WGS sequence"/>
</dbReference>
<protein>
    <recommendedName>
        <fullName evidence="6">Tetraspanin</fullName>
    </recommendedName>
</protein>
<dbReference type="InterPro" id="IPR018499">
    <property type="entry name" value="Tetraspanin/Peripherin"/>
</dbReference>
<dbReference type="PANTHER" id="PTHR19282">
    <property type="entry name" value="TETRASPANIN"/>
    <property type="match status" value="1"/>
</dbReference>
<keyword evidence="5 6" id="KW-0472">Membrane</keyword>
<comment type="caution">
    <text evidence="7">The sequence shown here is derived from an EMBL/GenBank/DDBJ whole genome shotgun (WGS) entry which is preliminary data.</text>
</comment>
<evidence type="ECO:0000256" key="3">
    <source>
        <dbReference type="ARBA" id="ARBA00022692"/>
    </source>
</evidence>
<accession>A0ABR0YHK2</accession>
<sequence length="250" mass="28394">MVQPWKLHDTCEWHRGKHGGLEGEESAEKKMAQSCLKFLKYALITFNFIFWWKVQVVCCTLPSDLLVPSLVQLHLSQTCWSLSLVQLHSTIRPAGPVTSPRSSCTAFFIILLILMMVEIAMAIFLLIYEEKIDGFLLKEFEASLQKYTHSNATQGTEDWDIIQHKLMCCGVKGVGDWNGTVPLACCKESNCANGKIYWQEGCYEKLKQWFEYNYLNVGIGIIVISIIQVLGMSFAMTLYCHISKSGISFQ</sequence>
<dbReference type="InterPro" id="IPR008952">
    <property type="entry name" value="Tetraspanin_EC2_sf"/>
</dbReference>
<dbReference type="InterPro" id="IPR000301">
    <property type="entry name" value="Tetraspanin_animals"/>
</dbReference>
<evidence type="ECO:0000256" key="2">
    <source>
        <dbReference type="ARBA" id="ARBA00006840"/>
    </source>
</evidence>
<feature type="transmembrane region" description="Helical" evidence="6">
    <location>
        <begin position="214"/>
        <end position="240"/>
    </location>
</feature>
<keyword evidence="8" id="KW-1185">Reference proteome</keyword>
<evidence type="ECO:0000313" key="8">
    <source>
        <dbReference type="Proteomes" id="UP001369086"/>
    </source>
</evidence>
<dbReference type="PIRSF" id="PIRSF002419">
    <property type="entry name" value="Tetraspanin"/>
    <property type="match status" value="1"/>
</dbReference>
<evidence type="ECO:0000313" key="7">
    <source>
        <dbReference type="EMBL" id="KAK6471980.1"/>
    </source>
</evidence>
<keyword evidence="3 6" id="KW-0812">Transmembrane</keyword>
<comment type="caution">
    <text evidence="6">Lacks conserved residue(s) required for the propagation of feature annotation.</text>
</comment>
<keyword evidence="4 6" id="KW-1133">Transmembrane helix</keyword>
<comment type="similarity">
    <text evidence="2 6">Belongs to the tetraspanin (TM4SF) family.</text>
</comment>